<dbReference type="AlphaFoldDB" id="A0A066YZM7"/>
<evidence type="ECO:0000313" key="2">
    <source>
        <dbReference type="EMBL" id="KDN86998.1"/>
    </source>
</evidence>
<accession>A0A066YZM7</accession>
<keyword evidence="3" id="KW-1185">Reference proteome</keyword>
<sequence>MAGNAHLAAGPATARRLADELPGLRRPVPARTPAERPRRAPRRPHRRPGARPARRTRRAARHPVRRQRRPPVRLGAGHPGLQARAERQAGRRRHRQQGPRLPQRAGDHRVARDLQRRPARRPGRTPRRLPVPLRHPRRPADPARRRSPRRPGGEGVPAAPTALPDRRTPAHLPRVGRGRARHRDPPGAALQGRPGPGRPAAEGDGPRPDARHALPRTPRPTRPGTPAGDGTTDLTELLRHEEPVTAQPTRPNAPLTPALSTARVSLGALGEFLVARGALPERRLRRTLADAVENGSLDETWLDWQEEAAVEIALPIGADSDRRGHYYTFLPLGDDVAAPLRAHVNAPFFTKMDRTALDREHPLNAMLLHALAETCLLAAELWRTTPGDGHRHAAVDILGWEPNAQSAGLLATAAGHVHRRPFAEVPLVPVLDGDTADAWRSPRKRCSGPPTN</sequence>
<feature type="region of interest" description="Disordered" evidence="1">
    <location>
        <begin position="1"/>
        <end position="233"/>
    </location>
</feature>
<name>A0A066YZM7_9ACTN</name>
<feature type="compositionally biased region" description="Low complexity" evidence="1">
    <location>
        <begin position="224"/>
        <end position="233"/>
    </location>
</feature>
<proteinExistence type="predicted"/>
<feature type="compositionally biased region" description="Basic residues" evidence="1">
    <location>
        <begin position="39"/>
        <end position="71"/>
    </location>
</feature>
<dbReference type="Proteomes" id="UP000027178">
    <property type="component" value="Unassembled WGS sequence"/>
</dbReference>
<feature type="compositionally biased region" description="Basic and acidic residues" evidence="1">
    <location>
        <begin position="105"/>
        <end position="116"/>
    </location>
</feature>
<evidence type="ECO:0000256" key="1">
    <source>
        <dbReference type="SAM" id="MobiDB-lite"/>
    </source>
</evidence>
<organism evidence="2 3">
    <name type="scientific">Kitasatospora cheerisanensis KCTC 2395</name>
    <dbReference type="NCBI Taxonomy" id="1348663"/>
    <lineage>
        <taxon>Bacteria</taxon>
        <taxon>Bacillati</taxon>
        <taxon>Actinomycetota</taxon>
        <taxon>Actinomycetes</taxon>
        <taxon>Kitasatosporales</taxon>
        <taxon>Streptomycetaceae</taxon>
        <taxon>Kitasatospora</taxon>
    </lineage>
</organism>
<comment type="caution">
    <text evidence="2">The sequence shown here is derived from an EMBL/GenBank/DDBJ whole genome shotgun (WGS) entry which is preliminary data.</text>
</comment>
<dbReference type="HOGENOM" id="CLU_605175_0_0_11"/>
<reference evidence="2 3" key="1">
    <citation type="submission" date="2014-05" db="EMBL/GenBank/DDBJ databases">
        <title>Draft Genome Sequence of Kitasatospora cheerisanensis KCTC 2395.</title>
        <authorList>
            <person name="Nam D.H."/>
        </authorList>
    </citation>
    <scope>NUCLEOTIDE SEQUENCE [LARGE SCALE GENOMIC DNA]</scope>
    <source>
        <strain evidence="2 3">KCTC 2395</strain>
    </source>
</reference>
<feature type="compositionally biased region" description="Basic residues" evidence="1">
    <location>
        <begin position="117"/>
        <end position="127"/>
    </location>
</feature>
<dbReference type="eggNOG" id="COG2172">
    <property type="taxonomic scope" value="Bacteria"/>
</dbReference>
<evidence type="ECO:0000313" key="3">
    <source>
        <dbReference type="Proteomes" id="UP000027178"/>
    </source>
</evidence>
<protein>
    <submittedName>
        <fullName evidence="2">Uncharacterized protein</fullName>
    </submittedName>
</protein>
<dbReference type="PATRIC" id="fig|1348663.4.peg.1032"/>
<dbReference type="EMBL" id="JNBY01000050">
    <property type="protein sequence ID" value="KDN86998.1"/>
    <property type="molecule type" value="Genomic_DNA"/>
</dbReference>
<gene>
    <name evidence="2" type="ORF">KCH_10830</name>
</gene>
<feature type="compositionally biased region" description="Low complexity" evidence="1">
    <location>
        <begin position="186"/>
        <end position="203"/>
    </location>
</feature>